<dbReference type="InterPro" id="IPR001628">
    <property type="entry name" value="Znf_hrmn_rcpt"/>
</dbReference>
<evidence type="ECO:0000256" key="1">
    <source>
        <dbReference type="ARBA" id="ARBA00004123"/>
    </source>
</evidence>
<dbReference type="InterPro" id="IPR050274">
    <property type="entry name" value="Nuclear_hormone_rcpt_NR2"/>
</dbReference>
<evidence type="ECO:0000259" key="11">
    <source>
        <dbReference type="PROSITE" id="PS51030"/>
    </source>
</evidence>
<keyword evidence="4 10" id="KW-0862">Zinc</keyword>
<dbReference type="GO" id="GO:0000122">
    <property type="term" value="P:negative regulation of transcription by RNA polymerase II"/>
    <property type="evidence" value="ECO:0007669"/>
    <property type="project" value="UniProtKB-ARBA"/>
</dbReference>
<evidence type="ECO:0000313" key="13">
    <source>
        <dbReference type="EMBL" id="CAB3226475.1"/>
    </source>
</evidence>
<evidence type="ECO:0000256" key="4">
    <source>
        <dbReference type="ARBA" id="ARBA00022833"/>
    </source>
</evidence>
<dbReference type="PROSITE" id="PS51843">
    <property type="entry name" value="NR_LBD"/>
    <property type="match status" value="1"/>
</dbReference>
<dbReference type="InterPro" id="IPR000536">
    <property type="entry name" value="Nucl_hrmn_rcpt_lig-bd"/>
</dbReference>
<dbReference type="InterPro" id="IPR001723">
    <property type="entry name" value="Nuclear_hrmn_rcpt"/>
</dbReference>
<gene>
    <name evidence="14" type="ORF">APLA_LOCUS14300</name>
    <name evidence="13" type="ORF">APLA_LOCUS2900</name>
</gene>
<evidence type="ECO:0000256" key="6">
    <source>
        <dbReference type="ARBA" id="ARBA00023125"/>
    </source>
</evidence>
<dbReference type="PROSITE" id="PS00031">
    <property type="entry name" value="NUCLEAR_REC_DBD_1"/>
    <property type="match status" value="1"/>
</dbReference>
<keyword evidence="3 10" id="KW-0863">Zinc-finger</keyword>
<keyword evidence="7 10" id="KW-0804">Transcription</keyword>
<dbReference type="GO" id="GO:0003700">
    <property type="term" value="F:DNA-binding transcription factor activity"/>
    <property type="evidence" value="ECO:0007669"/>
    <property type="project" value="InterPro"/>
</dbReference>
<dbReference type="PRINTS" id="PR01282">
    <property type="entry name" value="COUPTNFACTOR"/>
</dbReference>
<keyword evidence="2 10" id="KW-0479">Metal-binding</keyword>
<dbReference type="Pfam" id="PF00105">
    <property type="entry name" value="zf-C4"/>
    <property type="match status" value="1"/>
</dbReference>
<evidence type="ECO:0000256" key="5">
    <source>
        <dbReference type="ARBA" id="ARBA00023015"/>
    </source>
</evidence>
<dbReference type="PANTHER" id="PTHR24083">
    <property type="entry name" value="NUCLEAR HORMONE RECEPTOR"/>
    <property type="match status" value="1"/>
</dbReference>
<evidence type="ECO:0000256" key="2">
    <source>
        <dbReference type="ARBA" id="ARBA00022723"/>
    </source>
</evidence>
<dbReference type="GO" id="GO:0008270">
    <property type="term" value="F:zinc ion binding"/>
    <property type="evidence" value="ECO:0007669"/>
    <property type="project" value="UniProtKB-KW"/>
</dbReference>
<keyword evidence="5 10" id="KW-0805">Transcription regulation</keyword>
<evidence type="ECO:0008006" key="17">
    <source>
        <dbReference type="Google" id="ProtNLM"/>
    </source>
</evidence>
<dbReference type="GO" id="GO:0043565">
    <property type="term" value="F:sequence-specific DNA binding"/>
    <property type="evidence" value="ECO:0007669"/>
    <property type="project" value="InterPro"/>
</dbReference>
<evidence type="ECO:0000256" key="7">
    <source>
        <dbReference type="ARBA" id="ARBA00023163"/>
    </source>
</evidence>
<accession>A0A8S1B6A4</accession>
<organism evidence="14 16">
    <name type="scientific">Arctia plantaginis</name>
    <name type="common">Wood tiger moth</name>
    <name type="synonym">Phalaena plantaginis</name>
    <dbReference type="NCBI Taxonomy" id="874455"/>
    <lineage>
        <taxon>Eukaryota</taxon>
        <taxon>Metazoa</taxon>
        <taxon>Ecdysozoa</taxon>
        <taxon>Arthropoda</taxon>
        <taxon>Hexapoda</taxon>
        <taxon>Insecta</taxon>
        <taxon>Pterygota</taxon>
        <taxon>Neoptera</taxon>
        <taxon>Endopterygota</taxon>
        <taxon>Lepidoptera</taxon>
        <taxon>Glossata</taxon>
        <taxon>Ditrysia</taxon>
        <taxon>Noctuoidea</taxon>
        <taxon>Erebidae</taxon>
        <taxon>Arctiinae</taxon>
        <taxon>Arctia</taxon>
    </lineage>
</organism>
<dbReference type="FunFam" id="3.30.50.10:FF:000019">
    <property type="entry name" value="Nuclear receptor subfamily 2 group E member"/>
    <property type="match status" value="1"/>
</dbReference>
<evidence type="ECO:0000313" key="16">
    <source>
        <dbReference type="Proteomes" id="UP000494256"/>
    </source>
</evidence>
<keyword evidence="6 10" id="KW-0238">DNA-binding</keyword>
<dbReference type="OrthoDB" id="10045640at2759"/>
<dbReference type="EMBL" id="CADEBC010000208">
    <property type="protein sequence ID" value="CAB3226475.1"/>
    <property type="molecule type" value="Genomic_DNA"/>
</dbReference>
<keyword evidence="9 10" id="KW-0539">Nucleus</keyword>
<dbReference type="InterPro" id="IPR035500">
    <property type="entry name" value="NHR-like_dom_sf"/>
</dbReference>
<comment type="caution">
    <text evidence="14">The sequence shown here is derived from an EMBL/GenBank/DDBJ whole genome shotgun (WGS) entry which is preliminary data.</text>
</comment>
<dbReference type="SMART" id="SM00399">
    <property type="entry name" value="ZnF_C4"/>
    <property type="match status" value="1"/>
</dbReference>
<dbReference type="PROSITE" id="PS51030">
    <property type="entry name" value="NUCLEAR_REC_DBD_2"/>
    <property type="match status" value="1"/>
</dbReference>
<feature type="domain" description="NR LBD" evidence="12">
    <location>
        <begin position="152"/>
        <end position="375"/>
    </location>
</feature>
<dbReference type="GO" id="GO:0005634">
    <property type="term" value="C:nucleus"/>
    <property type="evidence" value="ECO:0007669"/>
    <property type="project" value="UniProtKB-SubCell"/>
</dbReference>
<dbReference type="EMBL" id="CADEBD010000390">
    <property type="protein sequence ID" value="CAB3253409.1"/>
    <property type="molecule type" value="Genomic_DNA"/>
</dbReference>
<dbReference type="PRINTS" id="PR00047">
    <property type="entry name" value="STROIDFINGER"/>
</dbReference>
<evidence type="ECO:0000259" key="12">
    <source>
        <dbReference type="PROSITE" id="PS51843"/>
    </source>
</evidence>
<dbReference type="Proteomes" id="UP000494106">
    <property type="component" value="Unassembled WGS sequence"/>
</dbReference>
<dbReference type="Gene3D" id="3.30.50.10">
    <property type="entry name" value="Erythroid Transcription Factor GATA-1, subunit A"/>
    <property type="match status" value="1"/>
</dbReference>
<sequence>MQQQHMQPSTSRILYDVPCAVCHDHSSGKHYGVFACDGCAGFFKRSVRRDRRYTCKSRTPGMCVVDKTHRNQCRACRLTKCLRVGMNRDAVQHERGPRHSTLRRQMALLFNEPTPITDTQRNPQPAPMPAPQITTPHIPIMPIAPVPIFPYAYNPMMHHLLFSPPRAPSPPPLGSTTLSPDHPEAMSEAAARLLFLNVKWARNIPAFDSLSIDDRHVLLQESWKDIFVLGTSQFVFPIDVREFLRKQSSISIRDVEAYEAFYDEIKKIRPDPNEYACLRVTILFRTCFDERLLGNLLPKFKNPRTILTCQQNARFVLHEYSIRAFPLEPNRTSRILNLIPMLNNVSSHMIVEPFFRATVGDSPIEKVICDMYNSDKHSD</sequence>
<dbReference type="Gene3D" id="1.10.565.10">
    <property type="entry name" value="Retinoid X Receptor"/>
    <property type="match status" value="1"/>
</dbReference>
<dbReference type="InterPro" id="IPR013088">
    <property type="entry name" value="Znf_NHR/GATA"/>
</dbReference>
<dbReference type="SUPFAM" id="SSF57716">
    <property type="entry name" value="Glucocorticoid receptor-like (DNA-binding domain)"/>
    <property type="match status" value="1"/>
</dbReference>
<dbReference type="SMART" id="SM00430">
    <property type="entry name" value="HOLI"/>
    <property type="match status" value="1"/>
</dbReference>
<comment type="subcellular location">
    <subcellularLocation>
        <location evidence="1 10">Nucleus</location>
    </subcellularLocation>
</comment>
<keyword evidence="15" id="KW-1185">Reference proteome</keyword>
<dbReference type="AlphaFoldDB" id="A0A8S1B6A4"/>
<proteinExistence type="inferred from homology"/>
<dbReference type="Pfam" id="PF00104">
    <property type="entry name" value="Hormone_recep"/>
    <property type="match status" value="1"/>
</dbReference>
<dbReference type="Proteomes" id="UP000494256">
    <property type="component" value="Unassembled WGS sequence"/>
</dbReference>
<evidence type="ECO:0000256" key="10">
    <source>
        <dbReference type="RuleBase" id="RU004334"/>
    </source>
</evidence>
<evidence type="ECO:0000256" key="9">
    <source>
        <dbReference type="ARBA" id="ARBA00023242"/>
    </source>
</evidence>
<protein>
    <recommendedName>
        <fullName evidence="17">Nuclear receptor subfamily 2 group E member 1</fullName>
    </recommendedName>
</protein>
<evidence type="ECO:0000313" key="14">
    <source>
        <dbReference type="EMBL" id="CAB3253409.1"/>
    </source>
</evidence>
<dbReference type="GO" id="GO:0032502">
    <property type="term" value="P:developmental process"/>
    <property type="evidence" value="ECO:0007669"/>
    <property type="project" value="UniProtKB-ARBA"/>
</dbReference>
<evidence type="ECO:0000313" key="15">
    <source>
        <dbReference type="Proteomes" id="UP000494106"/>
    </source>
</evidence>
<comment type="similarity">
    <text evidence="10">Belongs to the nuclear hormone receptor family.</text>
</comment>
<evidence type="ECO:0000256" key="3">
    <source>
        <dbReference type="ARBA" id="ARBA00022771"/>
    </source>
</evidence>
<dbReference type="PRINTS" id="PR00398">
    <property type="entry name" value="STRDHORMONER"/>
</dbReference>
<feature type="domain" description="Nuclear receptor" evidence="11">
    <location>
        <begin position="16"/>
        <end position="93"/>
    </location>
</feature>
<evidence type="ECO:0000256" key="8">
    <source>
        <dbReference type="ARBA" id="ARBA00023170"/>
    </source>
</evidence>
<name>A0A8S1B6A4_ARCPL</name>
<keyword evidence="8 10" id="KW-0675">Receptor</keyword>
<dbReference type="SUPFAM" id="SSF48508">
    <property type="entry name" value="Nuclear receptor ligand-binding domain"/>
    <property type="match status" value="1"/>
</dbReference>
<reference evidence="15 16" key="1">
    <citation type="submission" date="2020-04" db="EMBL/GenBank/DDBJ databases">
        <authorList>
            <person name="Wallbank WR R."/>
            <person name="Pardo Diaz C."/>
            <person name="Kozak K."/>
            <person name="Martin S."/>
            <person name="Jiggins C."/>
            <person name="Moest M."/>
            <person name="Warren A I."/>
            <person name="Byers J.R.P. K."/>
            <person name="Montejo-Kovacevich G."/>
            <person name="Yen C E."/>
        </authorList>
    </citation>
    <scope>NUCLEOTIDE SEQUENCE [LARGE SCALE GENOMIC DNA]</scope>
</reference>